<evidence type="ECO:0000259" key="4">
    <source>
        <dbReference type="SMART" id="SM00829"/>
    </source>
</evidence>
<dbReference type="InterPro" id="IPR013149">
    <property type="entry name" value="ADH-like_C"/>
</dbReference>
<dbReference type="SUPFAM" id="SSF50129">
    <property type="entry name" value="GroES-like"/>
    <property type="match status" value="1"/>
</dbReference>
<gene>
    <name evidence="5" type="ORF">EI97DRAFT_412474</name>
</gene>
<keyword evidence="3" id="KW-0560">Oxidoreductase</keyword>
<dbReference type="RefSeq" id="XP_033656980.1">
    <property type="nucleotide sequence ID" value="XM_033796765.1"/>
</dbReference>
<dbReference type="EMBL" id="ML986486">
    <property type="protein sequence ID" value="KAF2279441.1"/>
    <property type="molecule type" value="Genomic_DNA"/>
</dbReference>
<dbReference type="GeneID" id="54549940"/>
<evidence type="ECO:0000256" key="3">
    <source>
        <dbReference type="ARBA" id="ARBA00023002"/>
    </source>
</evidence>
<sequence>MSSTQTHLAVATPGPREPLILIQRPTVSPSSDEIRVRVEWVVSTPLDLHQADGGLLVKHPQVLGDSLAGTVVEVGDQVQSLKVGDKVFGFVWSSDQERAQQTYVTAPHWKFGKIPEGFSMKEVVTLPNNFVTAWHTFTTDLGVELPWPKPEGYSPSDADKPILIWGGSSSVGQYAIQILKYYGYRNIIATASQRHHEELRGLGAKVVFDYRNEGVVDQILATGNEQQENSIPRILDCIGSVEGSIRPISGIAKSGTTVAILLPVIVRHASDAEAPIYGMDVGAAAEWKDGVKVRGVRTHFYADNEFHKYHLQPEIMPALLKEGIVKPNAQKLVDGKDMLERAQRAILALRRREVSGERLVWKVADAHE</sequence>
<dbReference type="CDD" id="cd08249">
    <property type="entry name" value="enoyl_reductase_like"/>
    <property type="match status" value="1"/>
</dbReference>
<dbReference type="AlphaFoldDB" id="A0A6A6JS39"/>
<dbReference type="PANTHER" id="PTHR45348">
    <property type="entry name" value="HYPOTHETICAL OXIDOREDUCTASE (EUROFUNG)"/>
    <property type="match status" value="1"/>
</dbReference>
<dbReference type="GO" id="GO:0016651">
    <property type="term" value="F:oxidoreductase activity, acting on NAD(P)H"/>
    <property type="evidence" value="ECO:0007669"/>
    <property type="project" value="InterPro"/>
</dbReference>
<reference evidence="5" key="1">
    <citation type="journal article" date="2020" name="Stud. Mycol.">
        <title>101 Dothideomycetes genomes: a test case for predicting lifestyles and emergence of pathogens.</title>
        <authorList>
            <person name="Haridas S."/>
            <person name="Albert R."/>
            <person name="Binder M."/>
            <person name="Bloem J."/>
            <person name="Labutti K."/>
            <person name="Salamov A."/>
            <person name="Andreopoulos B."/>
            <person name="Baker S."/>
            <person name="Barry K."/>
            <person name="Bills G."/>
            <person name="Bluhm B."/>
            <person name="Cannon C."/>
            <person name="Castanera R."/>
            <person name="Culley D."/>
            <person name="Daum C."/>
            <person name="Ezra D."/>
            <person name="Gonzalez J."/>
            <person name="Henrissat B."/>
            <person name="Kuo A."/>
            <person name="Liang C."/>
            <person name="Lipzen A."/>
            <person name="Lutzoni F."/>
            <person name="Magnuson J."/>
            <person name="Mondo S."/>
            <person name="Nolan M."/>
            <person name="Ohm R."/>
            <person name="Pangilinan J."/>
            <person name="Park H.-J."/>
            <person name="Ramirez L."/>
            <person name="Alfaro M."/>
            <person name="Sun H."/>
            <person name="Tritt A."/>
            <person name="Yoshinaga Y."/>
            <person name="Zwiers L.-H."/>
            <person name="Turgeon B."/>
            <person name="Goodwin S."/>
            <person name="Spatafora J."/>
            <person name="Crous P."/>
            <person name="Grigoriev I."/>
        </authorList>
    </citation>
    <scope>NUCLEOTIDE SEQUENCE</scope>
    <source>
        <strain evidence="5">CBS 379.55</strain>
    </source>
</reference>
<dbReference type="SMART" id="SM00829">
    <property type="entry name" value="PKS_ER"/>
    <property type="match status" value="1"/>
</dbReference>
<evidence type="ECO:0000256" key="2">
    <source>
        <dbReference type="ARBA" id="ARBA00011245"/>
    </source>
</evidence>
<protein>
    <submittedName>
        <fullName evidence="5">GroES-like protein</fullName>
    </submittedName>
</protein>
<name>A0A6A6JS39_WESOR</name>
<evidence type="ECO:0000313" key="5">
    <source>
        <dbReference type="EMBL" id="KAF2279441.1"/>
    </source>
</evidence>
<accession>A0A6A6JS39</accession>
<dbReference type="Pfam" id="PF08240">
    <property type="entry name" value="ADH_N"/>
    <property type="match status" value="1"/>
</dbReference>
<evidence type="ECO:0000313" key="6">
    <source>
        <dbReference type="Proteomes" id="UP000800097"/>
    </source>
</evidence>
<dbReference type="SUPFAM" id="SSF51735">
    <property type="entry name" value="NAD(P)-binding Rossmann-fold domains"/>
    <property type="match status" value="1"/>
</dbReference>
<dbReference type="InterPro" id="IPR047122">
    <property type="entry name" value="Trans-enoyl_RdTase-like"/>
</dbReference>
<dbReference type="OrthoDB" id="9992527at2759"/>
<proteinExistence type="inferred from homology"/>
<dbReference type="Gene3D" id="3.90.180.10">
    <property type="entry name" value="Medium-chain alcohol dehydrogenases, catalytic domain"/>
    <property type="match status" value="1"/>
</dbReference>
<dbReference type="InterPro" id="IPR020843">
    <property type="entry name" value="ER"/>
</dbReference>
<evidence type="ECO:0000256" key="1">
    <source>
        <dbReference type="ARBA" id="ARBA00008072"/>
    </source>
</evidence>
<comment type="subunit">
    <text evidence="2">Monomer.</text>
</comment>
<dbReference type="InterPro" id="IPR011032">
    <property type="entry name" value="GroES-like_sf"/>
</dbReference>
<dbReference type="InterPro" id="IPR013154">
    <property type="entry name" value="ADH-like_N"/>
</dbReference>
<feature type="domain" description="Enoyl reductase (ER)" evidence="4">
    <location>
        <begin position="14"/>
        <end position="360"/>
    </location>
</feature>
<keyword evidence="6" id="KW-1185">Reference proteome</keyword>
<dbReference type="Proteomes" id="UP000800097">
    <property type="component" value="Unassembled WGS sequence"/>
</dbReference>
<dbReference type="Pfam" id="PF00107">
    <property type="entry name" value="ADH_zinc_N"/>
    <property type="match status" value="1"/>
</dbReference>
<dbReference type="PANTHER" id="PTHR45348:SF3">
    <property type="entry name" value="ENOYL REDUCTASE (ER) DOMAIN-CONTAINING PROTEIN"/>
    <property type="match status" value="1"/>
</dbReference>
<organism evidence="5 6">
    <name type="scientific">Westerdykella ornata</name>
    <dbReference type="NCBI Taxonomy" id="318751"/>
    <lineage>
        <taxon>Eukaryota</taxon>
        <taxon>Fungi</taxon>
        <taxon>Dikarya</taxon>
        <taxon>Ascomycota</taxon>
        <taxon>Pezizomycotina</taxon>
        <taxon>Dothideomycetes</taxon>
        <taxon>Pleosporomycetidae</taxon>
        <taxon>Pleosporales</taxon>
        <taxon>Sporormiaceae</taxon>
        <taxon>Westerdykella</taxon>
    </lineage>
</organism>
<comment type="similarity">
    <text evidence="1">Belongs to the zinc-containing alcohol dehydrogenase family.</text>
</comment>
<dbReference type="InterPro" id="IPR036291">
    <property type="entry name" value="NAD(P)-bd_dom_sf"/>
</dbReference>
<dbReference type="Gene3D" id="3.40.50.720">
    <property type="entry name" value="NAD(P)-binding Rossmann-like Domain"/>
    <property type="match status" value="1"/>
</dbReference>